<dbReference type="GO" id="GO:0005634">
    <property type="term" value="C:nucleus"/>
    <property type="evidence" value="ECO:0007669"/>
    <property type="project" value="TreeGrafter"/>
</dbReference>
<accession>A0A813EIQ3</accession>
<evidence type="ECO:0000256" key="2">
    <source>
        <dbReference type="ARBA" id="ARBA00022771"/>
    </source>
</evidence>
<evidence type="ECO:0000256" key="4">
    <source>
        <dbReference type="PROSITE-ProRule" id="PRU00134"/>
    </source>
</evidence>
<dbReference type="GO" id="GO:0008270">
    <property type="term" value="F:zinc ion binding"/>
    <property type="evidence" value="ECO:0007669"/>
    <property type="project" value="UniProtKB-KW"/>
</dbReference>
<evidence type="ECO:0000313" key="8">
    <source>
        <dbReference type="Proteomes" id="UP000654075"/>
    </source>
</evidence>
<dbReference type="PANTHER" id="PTHR10237:SF15">
    <property type="entry name" value="LD37257P"/>
    <property type="match status" value="1"/>
</dbReference>
<dbReference type="AlphaFoldDB" id="A0A813EIQ3"/>
<comment type="caution">
    <text evidence="7">The sequence shown here is derived from an EMBL/GenBank/DDBJ whole genome shotgun (WGS) entry which is preliminary data.</text>
</comment>
<dbReference type="Proteomes" id="UP000654075">
    <property type="component" value="Unassembled WGS sequence"/>
</dbReference>
<keyword evidence="3" id="KW-0862">Zinc</keyword>
<dbReference type="SUPFAM" id="SSF144232">
    <property type="entry name" value="HIT/MYND zinc finger-like"/>
    <property type="match status" value="1"/>
</dbReference>
<reference evidence="7" key="1">
    <citation type="submission" date="2021-02" db="EMBL/GenBank/DDBJ databases">
        <authorList>
            <person name="Dougan E. K."/>
            <person name="Rhodes N."/>
            <person name="Thang M."/>
            <person name="Chan C."/>
        </authorList>
    </citation>
    <scope>NUCLEOTIDE SEQUENCE</scope>
</reference>
<feature type="compositionally biased region" description="Basic and acidic residues" evidence="5">
    <location>
        <begin position="223"/>
        <end position="232"/>
    </location>
</feature>
<sequence>MAAGAVGVGRPKESAAHRRARQQRQHARQVSHLAASLARLACHHGSALPKVLRGLAFQGQRTSASTTSASASTAFKSHSTAFGFGDKPNASTAASTKLPSVAIDASRVAEGAVSLAAATTASMSASAAGSAANSSMAVSKAAGEVPPGSHEQSWNKHAPEFKPASRLQEFSVSSAGCEGPQGAASHHSMIAATWMSSPPARRLTQRRASGEPGTPLTFNTDTGKLERKDKRLATPRLAPEPAAVSNSSDSGDELTGDGLWFDGGAVPEVAEISNHAAPSTVTNLRRCHFCSQLARKLLRCSRCRSVLYCSVDCQKKHWLSHRGVCVAAQISEPSVLDSPVHATAGSQLSDSSADQAKAREPREGDVAHWQSSWVPITAVRRPWAVFEEDVQDKMCDAADCAGAPVRLVKQWASLIEAIGAQAAFQTLSAEQQRAYAQVSLLELSAYECWRRAHGTADINEWDILDADAKGDYLPEDAVAMLATNPLWTTLIQSLGCV</sequence>
<feature type="domain" description="MYND-type" evidence="6">
    <location>
        <begin position="287"/>
        <end position="325"/>
    </location>
</feature>
<organism evidence="7 8">
    <name type="scientific">Polarella glacialis</name>
    <name type="common">Dinoflagellate</name>
    <dbReference type="NCBI Taxonomy" id="89957"/>
    <lineage>
        <taxon>Eukaryota</taxon>
        <taxon>Sar</taxon>
        <taxon>Alveolata</taxon>
        <taxon>Dinophyceae</taxon>
        <taxon>Suessiales</taxon>
        <taxon>Suessiaceae</taxon>
        <taxon>Polarella</taxon>
    </lineage>
</organism>
<dbReference type="PANTHER" id="PTHR10237">
    <property type="entry name" value="DEFORMED EPIDERMAL AUTOREGULATORY FACTOR 1 HOMOLOG SUPPRESSIN"/>
    <property type="match status" value="1"/>
</dbReference>
<dbReference type="EMBL" id="CAJNNV010010576">
    <property type="protein sequence ID" value="CAE8598796.1"/>
    <property type="molecule type" value="Genomic_DNA"/>
</dbReference>
<keyword evidence="1" id="KW-0479">Metal-binding</keyword>
<dbReference type="Gene3D" id="6.10.140.2220">
    <property type="match status" value="1"/>
</dbReference>
<dbReference type="OrthoDB" id="341421at2759"/>
<dbReference type="PROSITE" id="PS50865">
    <property type="entry name" value="ZF_MYND_2"/>
    <property type="match status" value="1"/>
</dbReference>
<evidence type="ECO:0000256" key="3">
    <source>
        <dbReference type="ARBA" id="ARBA00022833"/>
    </source>
</evidence>
<evidence type="ECO:0000259" key="6">
    <source>
        <dbReference type="PROSITE" id="PS50865"/>
    </source>
</evidence>
<dbReference type="Pfam" id="PF01753">
    <property type="entry name" value="zf-MYND"/>
    <property type="match status" value="1"/>
</dbReference>
<feature type="region of interest" description="Disordered" evidence="5">
    <location>
        <begin position="199"/>
        <end position="251"/>
    </location>
</feature>
<evidence type="ECO:0000256" key="5">
    <source>
        <dbReference type="SAM" id="MobiDB-lite"/>
    </source>
</evidence>
<evidence type="ECO:0000256" key="1">
    <source>
        <dbReference type="ARBA" id="ARBA00022723"/>
    </source>
</evidence>
<keyword evidence="2 4" id="KW-0863">Zinc-finger</keyword>
<feature type="compositionally biased region" description="Polar residues" evidence="5">
    <location>
        <begin position="344"/>
        <end position="354"/>
    </location>
</feature>
<feature type="region of interest" description="Disordered" evidence="5">
    <location>
        <begin position="341"/>
        <end position="364"/>
    </location>
</feature>
<feature type="region of interest" description="Disordered" evidence="5">
    <location>
        <begin position="1"/>
        <end position="25"/>
    </location>
</feature>
<dbReference type="GO" id="GO:0000981">
    <property type="term" value="F:DNA-binding transcription factor activity, RNA polymerase II-specific"/>
    <property type="evidence" value="ECO:0007669"/>
    <property type="project" value="TreeGrafter"/>
</dbReference>
<keyword evidence="8" id="KW-1185">Reference proteome</keyword>
<dbReference type="InterPro" id="IPR002893">
    <property type="entry name" value="Znf_MYND"/>
</dbReference>
<gene>
    <name evidence="7" type="ORF">PGLA1383_LOCUS17195</name>
</gene>
<evidence type="ECO:0000313" key="7">
    <source>
        <dbReference type="EMBL" id="CAE8598796.1"/>
    </source>
</evidence>
<name>A0A813EIQ3_POLGL</name>
<protein>
    <recommendedName>
        <fullName evidence="6">MYND-type domain-containing protein</fullName>
    </recommendedName>
</protein>
<dbReference type="PROSITE" id="PS01360">
    <property type="entry name" value="ZF_MYND_1"/>
    <property type="match status" value="1"/>
</dbReference>
<proteinExistence type="predicted"/>
<dbReference type="InterPro" id="IPR024119">
    <property type="entry name" value="TF_DEAF-1"/>
</dbReference>